<dbReference type="AlphaFoldDB" id="A0A7T4PBZ4"/>
<organism evidence="2 3">
    <name type="scientific">Streptomyces alfalfae</name>
    <dbReference type="NCBI Taxonomy" id="1642299"/>
    <lineage>
        <taxon>Bacteria</taxon>
        <taxon>Bacillati</taxon>
        <taxon>Actinomycetota</taxon>
        <taxon>Actinomycetes</taxon>
        <taxon>Kitasatosporales</taxon>
        <taxon>Streptomycetaceae</taxon>
        <taxon>Streptomyces</taxon>
    </lineage>
</organism>
<name>A0A7T4PBZ4_9ACTN</name>
<dbReference type="EMBL" id="CP065959">
    <property type="protein sequence ID" value="QQC87404.1"/>
    <property type="molecule type" value="Genomic_DNA"/>
</dbReference>
<accession>A0A7T4PBZ4</accession>
<proteinExistence type="predicted"/>
<evidence type="ECO:0000313" key="3">
    <source>
        <dbReference type="Proteomes" id="UP000596130"/>
    </source>
</evidence>
<feature type="region of interest" description="Disordered" evidence="1">
    <location>
        <begin position="65"/>
        <end position="92"/>
    </location>
</feature>
<feature type="region of interest" description="Disordered" evidence="1">
    <location>
        <begin position="1"/>
        <end position="26"/>
    </location>
</feature>
<dbReference type="RefSeq" id="WP_198501607.1">
    <property type="nucleotide sequence ID" value="NZ_CP065959.1"/>
</dbReference>
<evidence type="ECO:0000256" key="1">
    <source>
        <dbReference type="SAM" id="MobiDB-lite"/>
    </source>
</evidence>
<sequence>MGRRPEADAWARDPIPGPSTSARAPAAAARLDPLAHLINSRSVQIRCTGLDRVLADACDRRPGAISRASAPATSPGLDQRPALPAPQVRGGG</sequence>
<evidence type="ECO:0000313" key="2">
    <source>
        <dbReference type="EMBL" id="QQC87404.1"/>
    </source>
</evidence>
<dbReference type="Proteomes" id="UP000596130">
    <property type="component" value="Chromosome"/>
</dbReference>
<gene>
    <name evidence="2" type="ORF">I8755_02500</name>
</gene>
<protein>
    <submittedName>
        <fullName evidence="2">Uncharacterized protein</fullName>
    </submittedName>
</protein>
<reference evidence="2 3" key="1">
    <citation type="submission" date="2020-12" db="EMBL/GenBank/DDBJ databases">
        <title>Identification and biosynthesis of polyene macrolides produced by Streptomyces alfalfae Men-myco-93-63.</title>
        <authorList>
            <person name="Liu D."/>
            <person name="Li Y."/>
            <person name="Liu L."/>
            <person name="Han X."/>
            <person name="Shen F."/>
        </authorList>
    </citation>
    <scope>NUCLEOTIDE SEQUENCE [LARGE SCALE GENOMIC DNA]</scope>
    <source>
        <strain evidence="2 3">Men-myco-93-63</strain>
    </source>
</reference>
<feature type="compositionally biased region" description="Basic and acidic residues" evidence="1">
    <location>
        <begin position="1"/>
        <end position="11"/>
    </location>
</feature>